<dbReference type="HOGENOM" id="CLU_2163353_0_0_1"/>
<dbReference type="EMBL" id="DS028191">
    <property type="protein sequence ID" value="EEY68696.1"/>
    <property type="molecule type" value="Genomic_DNA"/>
</dbReference>
<name>D0NYR7_PHYIT</name>
<keyword evidence="2" id="KW-1185">Reference proteome</keyword>
<dbReference type="RefSeq" id="XP_002997502.1">
    <property type="nucleotide sequence ID" value="XM_002997456.1"/>
</dbReference>
<organism evidence="1 2">
    <name type="scientific">Phytophthora infestans (strain T30-4)</name>
    <name type="common">Potato late blight agent</name>
    <dbReference type="NCBI Taxonomy" id="403677"/>
    <lineage>
        <taxon>Eukaryota</taxon>
        <taxon>Sar</taxon>
        <taxon>Stramenopiles</taxon>
        <taxon>Oomycota</taxon>
        <taxon>Peronosporomycetes</taxon>
        <taxon>Peronosporales</taxon>
        <taxon>Peronosporaceae</taxon>
        <taxon>Phytophthora</taxon>
    </lineage>
</organism>
<protein>
    <recommendedName>
        <fullName evidence="3">Peptidase A2 domain-containing protein</fullName>
    </recommendedName>
</protein>
<dbReference type="VEuPathDB" id="FungiDB:PITG_19012"/>
<accession>D0NYR7</accession>
<dbReference type="OrthoDB" id="126052at2759"/>
<dbReference type="Proteomes" id="UP000006643">
    <property type="component" value="Unassembled WGS sequence"/>
</dbReference>
<reference evidence="2" key="1">
    <citation type="journal article" date="2009" name="Nature">
        <title>Genome sequence and analysis of the Irish potato famine pathogen Phytophthora infestans.</title>
        <authorList>
            <consortium name="The Broad Institute Genome Sequencing Platform"/>
            <person name="Haas B.J."/>
            <person name="Kamoun S."/>
            <person name="Zody M.C."/>
            <person name="Jiang R.H."/>
            <person name="Handsaker R.E."/>
            <person name="Cano L.M."/>
            <person name="Grabherr M."/>
            <person name="Kodira C.D."/>
            <person name="Raffaele S."/>
            <person name="Torto-Alalibo T."/>
            <person name="Bozkurt T.O."/>
            <person name="Ah-Fong A.M."/>
            <person name="Alvarado L."/>
            <person name="Anderson V.L."/>
            <person name="Armstrong M.R."/>
            <person name="Avrova A."/>
            <person name="Baxter L."/>
            <person name="Beynon J."/>
            <person name="Boevink P.C."/>
            <person name="Bollmann S.R."/>
            <person name="Bos J.I."/>
            <person name="Bulone V."/>
            <person name="Cai G."/>
            <person name="Cakir C."/>
            <person name="Carrington J.C."/>
            <person name="Chawner M."/>
            <person name="Conti L."/>
            <person name="Costanzo S."/>
            <person name="Ewan R."/>
            <person name="Fahlgren N."/>
            <person name="Fischbach M.A."/>
            <person name="Fugelstad J."/>
            <person name="Gilroy E.M."/>
            <person name="Gnerre S."/>
            <person name="Green P.J."/>
            <person name="Grenville-Briggs L.J."/>
            <person name="Griffith J."/>
            <person name="Grunwald N.J."/>
            <person name="Horn K."/>
            <person name="Horner N.R."/>
            <person name="Hu C.H."/>
            <person name="Huitema E."/>
            <person name="Jeong D.H."/>
            <person name="Jones A.M."/>
            <person name="Jones J.D."/>
            <person name="Jones R.W."/>
            <person name="Karlsson E.K."/>
            <person name="Kunjeti S.G."/>
            <person name="Lamour K."/>
            <person name="Liu Z."/>
            <person name="Ma L."/>
            <person name="Maclean D."/>
            <person name="Chibucos M.C."/>
            <person name="McDonald H."/>
            <person name="McWalters J."/>
            <person name="Meijer H.J."/>
            <person name="Morgan W."/>
            <person name="Morris P.F."/>
            <person name="Munro C.A."/>
            <person name="O'Neill K."/>
            <person name="Ospina-Giraldo M."/>
            <person name="Pinzon A."/>
            <person name="Pritchard L."/>
            <person name="Ramsahoye B."/>
            <person name="Ren Q."/>
            <person name="Restrepo S."/>
            <person name="Roy S."/>
            <person name="Sadanandom A."/>
            <person name="Savidor A."/>
            <person name="Schornack S."/>
            <person name="Schwartz D.C."/>
            <person name="Schumann U.D."/>
            <person name="Schwessinger B."/>
            <person name="Seyer L."/>
            <person name="Sharpe T."/>
            <person name="Silvar C."/>
            <person name="Song J."/>
            <person name="Studholme D.J."/>
            <person name="Sykes S."/>
            <person name="Thines M."/>
            <person name="van de Vondervoort P.J."/>
            <person name="Phuntumart V."/>
            <person name="Wawra S."/>
            <person name="Weide R."/>
            <person name="Win J."/>
            <person name="Young C."/>
            <person name="Zhou S."/>
            <person name="Fry W."/>
            <person name="Meyers B.C."/>
            <person name="van West P."/>
            <person name="Ristaino J."/>
            <person name="Govers F."/>
            <person name="Birch P.R."/>
            <person name="Whisson S.C."/>
            <person name="Judelson H.S."/>
            <person name="Nusbaum C."/>
        </authorList>
    </citation>
    <scope>NUCLEOTIDE SEQUENCE [LARGE SCALE GENOMIC DNA]</scope>
    <source>
        <strain evidence="2">T30-4</strain>
    </source>
</reference>
<evidence type="ECO:0008006" key="3">
    <source>
        <dbReference type="Google" id="ProtNLM"/>
    </source>
</evidence>
<proteinExistence type="predicted"/>
<gene>
    <name evidence="1" type="ORF">PITG_19012</name>
</gene>
<dbReference type="KEGG" id="pif:PITG_19012"/>
<sequence length="111" mass="11869">MKEIKDRSRVKVVWPLPQPGEVMINEIVVLSYCADSGSDSTGIPRSTVICFDSVKVDVVLQTAAGTVKLPDVTCLVMEGEETDLFLGNNTLASLGIDVSQQLEQLAGGARC</sequence>
<dbReference type="GeneID" id="9477566"/>
<evidence type="ECO:0000313" key="2">
    <source>
        <dbReference type="Proteomes" id="UP000006643"/>
    </source>
</evidence>
<dbReference type="AlphaFoldDB" id="D0NYR7"/>
<dbReference type="InParanoid" id="D0NYR7"/>
<evidence type="ECO:0000313" key="1">
    <source>
        <dbReference type="EMBL" id="EEY68696.1"/>
    </source>
</evidence>